<dbReference type="AlphaFoldDB" id="X0PW16"/>
<dbReference type="EMBL" id="BAWF01000041">
    <property type="protein sequence ID" value="GAF47484.1"/>
    <property type="molecule type" value="Genomic_DNA"/>
</dbReference>
<dbReference type="Proteomes" id="UP000019491">
    <property type="component" value="Unassembled WGS sequence"/>
</dbReference>
<protein>
    <submittedName>
        <fullName evidence="1">Uncharacterized protein</fullName>
    </submittedName>
</protein>
<dbReference type="RefSeq" id="WP_156046666.1">
    <property type="nucleotide sequence ID" value="NZ_BAWF01000041.1"/>
</dbReference>
<accession>X0PW16</accession>
<evidence type="ECO:0000313" key="1">
    <source>
        <dbReference type="EMBL" id="GAF47484.1"/>
    </source>
</evidence>
<sequence>MTTTTRNQLTVCDFDVALALERPVRRSDVIAKLGDNTRGLYATRKYLDRAQPVTALVS</sequence>
<evidence type="ECO:0000313" key="2">
    <source>
        <dbReference type="Proteomes" id="UP000019491"/>
    </source>
</evidence>
<organism evidence="1 2">
    <name type="scientific">Rhodococcus wratislaviensis NBRC 100605</name>
    <dbReference type="NCBI Taxonomy" id="1219028"/>
    <lineage>
        <taxon>Bacteria</taxon>
        <taxon>Bacillati</taxon>
        <taxon>Actinomycetota</taxon>
        <taxon>Actinomycetes</taxon>
        <taxon>Mycobacteriales</taxon>
        <taxon>Nocardiaceae</taxon>
        <taxon>Rhodococcus</taxon>
    </lineage>
</organism>
<dbReference type="OrthoDB" id="9798121at2"/>
<name>X0PW16_RHOWR</name>
<gene>
    <name evidence="1" type="ORF">RW1_041_00290</name>
</gene>
<proteinExistence type="predicted"/>
<keyword evidence="2" id="KW-1185">Reference proteome</keyword>
<reference evidence="1 2" key="1">
    <citation type="submission" date="2014-02" db="EMBL/GenBank/DDBJ databases">
        <title>Whole genome shotgun sequence of Rhodococcus wratislaviensis NBRC 100605.</title>
        <authorList>
            <person name="Hosoyama A."/>
            <person name="Tsuchikane K."/>
            <person name="Yoshida I."/>
            <person name="Ohji S."/>
            <person name="Ichikawa N."/>
            <person name="Yamazoe A."/>
            <person name="Fujita N."/>
        </authorList>
    </citation>
    <scope>NUCLEOTIDE SEQUENCE [LARGE SCALE GENOMIC DNA]</scope>
    <source>
        <strain evidence="1 2">NBRC 100605</strain>
    </source>
</reference>
<comment type="caution">
    <text evidence="1">The sequence shown here is derived from an EMBL/GenBank/DDBJ whole genome shotgun (WGS) entry which is preliminary data.</text>
</comment>